<dbReference type="GO" id="GO:0003968">
    <property type="term" value="F:RNA-directed RNA polymerase activity"/>
    <property type="evidence" value="ECO:0007669"/>
    <property type="project" value="UniProtKB-KW"/>
</dbReference>
<comment type="catalytic activity">
    <reaction evidence="8">
        <text>RNA(n) + a ribonucleoside 5'-triphosphate = RNA(n+1) + diphosphate</text>
        <dbReference type="Rhea" id="RHEA:21248"/>
        <dbReference type="Rhea" id="RHEA-COMP:14527"/>
        <dbReference type="Rhea" id="RHEA-COMP:17342"/>
        <dbReference type="ChEBI" id="CHEBI:33019"/>
        <dbReference type="ChEBI" id="CHEBI:61557"/>
        <dbReference type="ChEBI" id="CHEBI:140395"/>
        <dbReference type="EC" id="2.7.7.48"/>
    </reaction>
</comment>
<dbReference type="GO" id="GO:0039694">
    <property type="term" value="P:viral RNA genome replication"/>
    <property type="evidence" value="ECO:0007669"/>
    <property type="project" value="InterPro"/>
</dbReference>
<accession>A0A9E7V243</accession>
<evidence type="ECO:0000256" key="1">
    <source>
        <dbReference type="ARBA" id="ARBA00012494"/>
    </source>
</evidence>
<keyword evidence="6" id="KW-0547">Nucleotide-binding</keyword>
<keyword evidence="5" id="KW-0548">Nucleotidyltransferase</keyword>
<dbReference type="InterPro" id="IPR007099">
    <property type="entry name" value="RNA-dir_pol_NSvirus"/>
</dbReference>
<protein>
    <recommendedName>
        <fullName evidence="2 8">RNA-directed RNA polymerase catalytic subunit</fullName>
        <ecNumber evidence="1 8">2.7.7.48</ecNumber>
    </recommendedName>
</protein>
<name>A0A9E7V243_9ORTO</name>
<keyword evidence="3 8" id="KW-0696">RNA-directed RNA polymerase</keyword>
<organism evidence="10">
    <name type="scientific">Linzhi Ortho tick virus 1</name>
    <dbReference type="NCBI Taxonomy" id="2972260"/>
    <lineage>
        <taxon>Viruses</taxon>
        <taxon>Riboviria</taxon>
        <taxon>Orthornavirae</taxon>
        <taxon>Negarnaviricota</taxon>
        <taxon>Polyploviricotina</taxon>
        <taxon>Insthoviricetes</taxon>
        <taxon>Articulavirales</taxon>
        <taxon>Orthomyxoviridae</taxon>
    </lineage>
</organism>
<sequence>MERLIRNSFLNATLLRLRDEDDAKAVAGPHPQKTRTAGLRNMSLMYQYVNTPPLPVGVTGHKVAESVMRSVECNKLPNNGLSDNPTQAWPNSEPFPFNEISSNFSPSACLQMFKDFLKANQPKIDAAMNETWDHLTTTNSDVLTKGRQTWDPINCRSVPSAQAYREVIKLFDENCPDRRPTLLGFIQCFHDVLGLPTLTYRSKDLSESKINLKDPKTGVISQVVVTKTVVTTKTCKGEEVWSKIFGHATAFCAYLKGRERGKLERRAIASANMVLRAHLYIVEKFHLLLSQTLEGSVIGVGGEEKKNKIVQVLDSIQAYMGREAITAQATEDVTRYNECLAPECFALFHYVMTSPEYREELGLPVLGKEVANLNAIFRHTFYLLSKKKIWMGRGHIVHNEKEAAHMKWNKECIKMMDDVTKEWFDKTLPHMEEGYLKAPYGMLMGMLNAASTTMALAAVPWRLEEGTDCKTARSSDDSMTVFSSTSTLKLSSNINRLYHNLKLLGINMSTKKTRVFRTKFGELTSWYQDGDFTAQYGVETSSLRPPGNNPADDFHSIASQAATSMCVGNNNIFGAQARLGLGIDNCRRLWKIEKDTEKHPNVSGRVQVLADGGLSPWNWSTCHLPEIPLKERASETEEEKAYLLKVMNPDNPFTAAAGEHTTYSVELGTLTETQFDIPRNLFHSLKRSNRTQKSVLRREENEFKKACEEVTEIFEAVDPVSALLTPKTSAPMSESLVAQLTAERGALQSIQVEFTPEESEEIRLAISILQGMDVD</sequence>
<dbReference type="EC" id="2.7.7.48" evidence="1 8"/>
<dbReference type="PROSITE" id="PS50525">
    <property type="entry name" value="RDRP_SSRNA_NEG_SEG"/>
    <property type="match status" value="1"/>
</dbReference>
<evidence type="ECO:0000256" key="3">
    <source>
        <dbReference type="ARBA" id="ARBA00022484"/>
    </source>
</evidence>
<evidence type="ECO:0000256" key="7">
    <source>
        <dbReference type="ARBA" id="ARBA00022953"/>
    </source>
</evidence>
<dbReference type="EMBL" id="ON746458">
    <property type="protein sequence ID" value="UYL95486.1"/>
    <property type="molecule type" value="Viral_cRNA"/>
</dbReference>
<feature type="domain" description="RdRp catalytic" evidence="9">
    <location>
        <begin position="316"/>
        <end position="514"/>
    </location>
</feature>
<evidence type="ECO:0000256" key="2">
    <source>
        <dbReference type="ARBA" id="ARBA00020035"/>
    </source>
</evidence>
<reference evidence="10" key="1">
    <citation type="submission" date="2022-05" db="EMBL/GenBank/DDBJ databases">
        <authorList>
            <person name="Cao W."/>
            <person name="Jia N."/>
            <person name="Lam T.T.-Y."/>
            <person name="Ni X."/>
            <person name="Liu J."/>
        </authorList>
    </citation>
    <scope>NUCLEOTIDE SEQUENCE</scope>
    <source>
        <strain evidence="10">TIGMIC 1</strain>
    </source>
</reference>
<evidence type="ECO:0000259" key="9">
    <source>
        <dbReference type="PROSITE" id="PS50525"/>
    </source>
</evidence>
<evidence type="ECO:0000256" key="5">
    <source>
        <dbReference type="ARBA" id="ARBA00022695"/>
    </source>
</evidence>
<evidence type="ECO:0000256" key="4">
    <source>
        <dbReference type="ARBA" id="ARBA00022679"/>
    </source>
</evidence>
<keyword evidence="7" id="KW-0693">Viral RNA replication</keyword>
<dbReference type="GO" id="GO:0003723">
    <property type="term" value="F:RNA binding"/>
    <property type="evidence" value="ECO:0007669"/>
    <property type="project" value="InterPro"/>
</dbReference>
<dbReference type="GO" id="GO:0000166">
    <property type="term" value="F:nucleotide binding"/>
    <property type="evidence" value="ECO:0007669"/>
    <property type="project" value="UniProtKB-KW"/>
</dbReference>
<keyword evidence="4" id="KW-0808">Transferase</keyword>
<evidence type="ECO:0000256" key="6">
    <source>
        <dbReference type="ARBA" id="ARBA00022741"/>
    </source>
</evidence>
<evidence type="ECO:0000256" key="8">
    <source>
        <dbReference type="RuleBase" id="RU004330"/>
    </source>
</evidence>
<dbReference type="InterPro" id="IPR001407">
    <property type="entry name" value="RNA_pol_PB1_influenza"/>
</dbReference>
<proteinExistence type="predicted"/>
<evidence type="ECO:0000313" key="10">
    <source>
        <dbReference type="EMBL" id="UYL95486.1"/>
    </source>
</evidence>
<dbReference type="Pfam" id="PF00602">
    <property type="entry name" value="Flu_PB1"/>
    <property type="match status" value="1"/>
</dbReference>